<evidence type="ECO:0000313" key="4">
    <source>
        <dbReference type="EMBL" id="QMW90130.1"/>
    </source>
</evidence>
<evidence type="ECO:0000313" key="5">
    <source>
        <dbReference type="Proteomes" id="UP000515243"/>
    </source>
</evidence>
<name>A0A5Q2SZA9_CLOBU</name>
<evidence type="ECO:0000259" key="2">
    <source>
        <dbReference type="Pfam" id="PF16244"/>
    </source>
</evidence>
<feature type="domain" description="YcdB/YcdC repeated" evidence="2">
    <location>
        <begin position="87"/>
        <end position="178"/>
    </location>
</feature>
<dbReference type="EMBL" id="CP040626">
    <property type="protein sequence ID" value="QMW90130.1"/>
    <property type="molecule type" value="Genomic_DNA"/>
</dbReference>
<dbReference type="EMBL" id="CP030775">
    <property type="protein sequence ID" value="AXB84042.1"/>
    <property type="molecule type" value="Genomic_DNA"/>
</dbReference>
<proteinExistence type="predicted"/>
<dbReference type="InterPro" id="IPR032599">
    <property type="entry name" value="YcdB/YcdC_rep_domain"/>
</dbReference>
<dbReference type="AlphaFoldDB" id="A0A5Q2SZA9"/>
<keyword evidence="1" id="KW-1133">Transmembrane helix</keyword>
<organism evidence="3">
    <name type="scientific">Clostridium butyricum</name>
    <dbReference type="NCBI Taxonomy" id="1492"/>
    <lineage>
        <taxon>Bacteria</taxon>
        <taxon>Bacillati</taxon>
        <taxon>Bacillota</taxon>
        <taxon>Clostridia</taxon>
        <taxon>Eubacteriales</taxon>
        <taxon>Clostridiaceae</taxon>
        <taxon>Clostridium</taxon>
    </lineage>
</organism>
<evidence type="ECO:0000256" key="1">
    <source>
        <dbReference type="SAM" id="Phobius"/>
    </source>
</evidence>
<dbReference type="RefSeq" id="WP_002579345.1">
    <property type="nucleotide sequence ID" value="NZ_AP019716.1"/>
</dbReference>
<gene>
    <name evidence="3" type="ORF">DRB99_03460</name>
    <name evidence="4" type="ORF">FF104_03940</name>
</gene>
<keyword evidence="1" id="KW-0472">Membrane</keyword>
<dbReference type="GeneID" id="92943278"/>
<dbReference type="Pfam" id="PF16244">
    <property type="entry name" value="DUF4901"/>
    <property type="match status" value="1"/>
</dbReference>
<reference evidence="4 5" key="2">
    <citation type="submission" date="2019-05" db="EMBL/GenBank/DDBJ databases">
        <authorList>
            <person name="Schori C."/>
            <person name="Ahrens C."/>
        </authorList>
    </citation>
    <scope>NUCLEOTIDE SEQUENCE [LARGE SCALE GENOMIC DNA]</scope>
    <source>
        <strain evidence="4 5">DSM 10702</strain>
    </source>
</reference>
<protein>
    <recommendedName>
        <fullName evidence="2">YcdB/YcdC repeated domain-containing protein</fullName>
    </recommendedName>
</protein>
<dbReference type="Proteomes" id="UP000515243">
    <property type="component" value="Chromosome 1"/>
</dbReference>
<keyword evidence="1" id="KW-0812">Transmembrane</keyword>
<feature type="transmembrane region" description="Helical" evidence="1">
    <location>
        <begin position="7"/>
        <end position="29"/>
    </location>
</feature>
<reference evidence="3" key="1">
    <citation type="submission" date="2018-07" db="EMBL/GenBank/DDBJ databases">
        <title>Complete genome sequence of Clostridium butyricum S-45-5 isolated from human feces.</title>
        <authorList>
            <person name="Chang Y.-H."/>
            <person name="Shin Y."/>
        </authorList>
    </citation>
    <scope>NUCLEOTIDE SEQUENCE [LARGE SCALE GENOMIC DNA]</scope>
    <source>
        <strain evidence="3">S-45-5</strain>
    </source>
</reference>
<accession>A0A5Q2SZA9</accession>
<evidence type="ECO:0000313" key="3">
    <source>
        <dbReference type="EMBL" id="AXB84042.1"/>
    </source>
</evidence>
<sequence length="284" mass="32532">MKSKRIIINSSIILIFLVIVVGVAFYKLFGESSKEINASKQFMSKLYSMNAVDTTEKLTNLKYERLKVINSQNELVNKTIVTQSYGIDLDKENNVVGFAKKDMKMSSSKLSESEAKTIAERYLMEICGNDLIYEDTKNEDDLPYYSFVYKKKENGYRLYFDEIKINIDRDSGYIDGYSNTTMLKKCMEPKINISQEEAETIANNYFIENNIPYELLETTELVYAGNTKTEKNKNNQLEVCYVVSVKAKNSDESQVLIKIFVNADSGEIYNVIKENGESKVLTVN</sequence>